<dbReference type="KEGG" id="mfo:Metfor_1124"/>
<dbReference type="Proteomes" id="UP000010824">
    <property type="component" value="Chromosome"/>
</dbReference>
<proteinExistence type="predicted"/>
<dbReference type="HOGENOM" id="CLU_3163106_0_0_2"/>
<keyword evidence="3" id="KW-1185">Reference proteome</keyword>
<name>L0HBS2_METFS</name>
<evidence type="ECO:0000313" key="2">
    <source>
        <dbReference type="EMBL" id="AGB02172.1"/>
    </source>
</evidence>
<feature type="region of interest" description="Disordered" evidence="1">
    <location>
        <begin position="22"/>
        <end position="47"/>
    </location>
</feature>
<evidence type="ECO:0000256" key="1">
    <source>
        <dbReference type="SAM" id="MobiDB-lite"/>
    </source>
</evidence>
<dbReference type="GeneID" id="62009169"/>
<sequence length="47" mass="5212">MPTCADCISYLPKVKDAGECRINGPVPPDRDSDRCPSRTFIPKPVKH</sequence>
<dbReference type="EMBL" id="CP003167">
    <property type="protein sequence ID" value="AGB02172.1"/>
    <property type="molecule type" value="Genomic_DNA"/>
</dbReference>
<protein>
    <submittedName>
        <fullName evidence="2">Uncharacterized protein</fullName>
    </submittedName>
</protein>
<dbReference type="InParanoid" id="L0HBS2"/>
<evidence type="ECO:0000313" key="3">
    <source>
        <dbReference type="Proteomes" id="UP000010824"/>
    </source>
</evidence>
<gene>
    <name evidence="2" type="ordered locus">Metfor_1124</name>
</gene>
<reference evidence="2 3" key="2">
    <citation type="journal article" date="2014" name="Genome Announc.">
        <title>Complete Genome Sequence of Methanoregula formicica SMSPT, a Mesophilic Hydrogenotrophic Methanogen Isolated from a Methanogenic Upflow Anaerobic Sludge Blanket Reactor.</title>
        <authorList>
            <person name="Yamamoto K."/>
            <person name="Tamaki H."/>
            <person name="Cadillo-Quiroz H."/>
            <person name="Imachi H."/>
            <person name="Kyrpides N."/>
            <person name="Woyke T."/>
            <person name="Goodwin L."/>
            <person name="Zinder S.H."/>
            <person name="Kamagata Y."/>
            <person name="Liu W.T."/>
        </authorList>
    </citation>
    <scope>NUCLEOTIDE SEQUENCE [LARGE SCALE GENOMIC DNA]</scope>
    <source>
        <strain evidence="3">DSM 22288 / NBRC 105244 / SMSP</strain>
    </source>
</reference>
<dbReference type="AlphaFoldDB" id="L0HBS2"/>
<accession>L0HBS2</accession>
<dbReference type="eggNOG" id="arCOG07650">
    <property type="taxonomic scope" value="Archaea"/>
</dbReference>
<reference evidence="3" key="1">
    <citation type="submission" date="2011-12" db="EMBL/GenBank/DDBJ databases">
        <title>Complete sequence of Methanoregula formicicum SMSP.</title>
        <authorList>
            <person name="Lucas S."/>
            <person name="Han J."/>
            <person name="Lapidus A."/>
            <person name="Cheng J.-F."/>
            <person name="Goodwin L."/>
            <person name="Pitluck S."/>
            <person name="Peters L."/>
            <person name="Ovchinnikova G."/>
            <person name="Teshima H."/>
            <person name="Detter J.C."/>
            <person name="Han C."/>
            <person name="Tapia R."/>
            <person name="Land M."/>
            <person name="Hauser L."/>
            <person name="Kyrpides N."/>
            <person name="Ivanova N."/>
            <person name="Pagani I."/>
            <person name="Imachi H."/>
            <person name="Tamaki H."/>
            <person name="Sekiguchi Y."/>
            <person name="Kamagata Y."/>
            <person name="Cadillo-Quiroz H."/>
            <person name="Zinder S."/>
            <person name="Liu W.-T."/>
            <person name="Woyke T."/>
        </authorList>
    </citation>
    <scope>NUCLEOTIDE SEQUENCE [LARGE SCALE GENOMIC DNA]</scope>
    <source>
        <strain evidence="3">DSM 22288 / NBRC 105244 / SMSP</strain>
    </source>
</reference>
<dbReference type="STRING" id="593750.Metfor_1124"/>
<dbReference type="OrthoDB" id="144457at2157"/>
<organism evidence="2 3">
    <name type="scientific">Methanoregula formicica (strain DSM 22288 / NBRC 105244 / SMSP)</name>
    <dbReference type="NCBI Taxonomy" id="593750"/>
    <lineage>
        <taxon>Archaea</taxon>
        <taxon>Methanobacteriati</taxon>
        <taxon>Methanobacteriota</taxon>
        <taxon>Stenosarchaea group</taxon>
        <taxon>Methanomicrobia</taxon>
        <taxon>Methanomicrobiales</taxon>
        <taxon>Methanoregulaceae</taxon>
        <taxon>Methanoregula</taxon>
    </lineage>
</organism>
<dbReference type="RefSeq" id="WP_015285136.1">
    <property type="nucleotide sequence ID" value="NC_019943.1"/>
</dbReference>